<dbReference type="InterPro" id="IPR018728">
    <property type="entry name" value="DUF2268"/>
</dbReference>
<evidence type="ECO:0000259" key="2">
    <source>
        <dbReference type="Pfam" id="PF10026"/>
    </source>
</evidence>
<dbReference type="Pfam" id="PF10026">
    <property type="entry name" value="DUF2268"/>
    <property type="match status" value="1"/>
</dbReference>
<feature type="domain" description="DUF2268" evidence="2">
    <location>
        <begin position="183"/>
        <end position="295"/>
    </location>
</feature>
<protein>
    <submittedName>
        <fullName evidence="4">Gliding motility-associated lipoprotein GldB</fullName>
    </submittedName>
</protein>
<keyword evidence="4" id="KW-0449">Lipoprotein</keyword>
<evidence type="ECO:0000313" key="3">
    <source>
        <dbReference type="EMBL" id="RRT92149.1"/>
    </source>
</evidence>
<evidence type="ECO:0000313" key="6">
    <source>
        <dbReference type="Proteomes" id="UP000267844"/>
    </source>
</evidence>
<dbReference type="RefSeq" id="WP_115001677.1">
    <property type="nucleotide sequence ID" value="NZ_RHPN01000010.1"/>
</dbReference>
<evidence type="ECO:0000313" key="5">
    <source>
        <dbReference type="Proteomes" id="UP000254737"/>
    </source>
</evidence>
<evidence type="ECO:0000313" key="4">
    <source>
        <dbReference type="EMBL" id="STD59596.1"/>
    </source>
</evidence>
<organism evidence="4 5">
    <name type="scientific">Empedobacter falsenii</name>
    <dbReference type="NCBI Taxonomy" id="343874"/>
    <lineage>
        <taxon>Bacteria</taxon>
        <taxon>Pseudomonadati</taxon>
        <taxon>Bacteroidota</taxon>
        <taxon>Flavobacteriia</taxon>
        <taxon>Flavobacteriales</taxon>
        <taxon>Weeksellaceae</taxon>
        <taxon>Empedobacter</taxon>
    </lineage>
</organism>
<evidence type="ECO:0000256" key="1">
    <source>
        <dbReference type="SAM" id="SignalP"/>
    </source>
</evidence>
<keyword evidence="1" id="KW-0732">Signal</keyword>
<dbReference type="Proteomes" id="UP000267844">
    <property type="component" value="Unassembled WGS sequence"/>
</dbReference>
<dbReference type="EMBL" id="UFXS01000001">
    <property type="protein sequence ID" value="STD59596.1"/>
    <property type="molecule type" value="Genomic_DNA"/>
</dbReference>
<proteinExistence type="predicted"/>
<feature type="chain" id="PRO_5044389384" evidence="1">
    <location>
        <begin position="22"/>
        <end position="435"/>
    </location>
</feature>
<dbReference type="AlphaFoldDB" id="A0A376GM58"/>
<sequence>MKNSILTSITAYFLFSFSVNAQKVFTSDVDNFWTAYDKITQTKDSVLQYKYLNDDYLSKGTQGLKLIREARNYTEKDYINAINTYPKFWNSVRKNTLKSKNLSKDLNKGIKKLRLIYPELKPANIYFTIGALRTNGTIKDGSVLIGSEIAMTDKNTITDEFPENQRNSRRLYFDSEPINNLILLNAHEYVHTQQKLPANNLLSNVIYEGIAEFVSTKAMNVPSVAPAIAYGKKNNEKVRARFEQEMFTLNNLNKWLWGDSPNEFGVRDLGYYVGYQMAENYYNQANNKQNAIKELIELDYANEAVIEDYVTKSNYFSKSLEELQKDFESKRPTVLGIKQFNNYSKNVDPKTKEITINFSEPLNGFNTGVDYGELGEAAFPKSDFKKRYWSNDNKSWTISVELEPNKKYQFMITSNFRNTTNYPLKNYLIEFETSN</sequence>
<gene>
    <name evidence="3" type="ORF">EGI89_06590</name>
    <name evidence="4" type="ORF">NCTC13456_03261</name>
</gene>
<feature type="signal peptide" evidence="1">
    <location>
        <begin position="1"/>
        <end position="21"/>
    </location>
</feature>
<dbReference type="EMBL" id="RHPO01000010">
    <property type="protein sequence ID" value="RRT92149.1"/>
    <property type="molecule type" value="Genomic_DNA"/>
</dbReference>
<accession>A0A376GM58</accession>
<name>A0A376GM58_9FLAO</name>
<reference evidence="4 5" key="1">
    <citation type="submission" date="2018-06" db="EMBL/GenBank/DDBJ databases">
        <authorList>
            <consortium name="Pathogen Informatics"/>
            <person name="Doyle S."/>
        </authorList>
    </citation>
    <scope>NUCLEOTIDE SEQUENCE [LARGE SCALE GENOMIC DNA]</scope>
    <source>
        <strain evidence="4 5">NCTC13456</strain>
    </source>
</reference>
<reference evidence="3 6" key="2">
    <citation type="submission" date="2018-10" db="EMBL/GenBank/DDBJ databases">
        <title>Transmission dynamics of multidrug resistant bacteria on intensive care unit surfaces.</title>
        <authorList>
            <person name="D'Souza A.W."/>
            <person name="Potter R.F."/>
            <person name="Wallace M."/>
            <person name="Shupe A."/>
            <person name="Patel S."/>
            <person name="Sun S."/>
            <person name="Gul D."/>
            <person name="Kwon J.H."/>
            <person name="Andleeb S."/>
            <person name="Burnham C.-A.D."/>
            <person name="Dantas G."/>
        </authorList>
    </citation>
    <scope>NUCLEOTIDE SEQUENCE [LARGE SCALE GENOMIC DNA]</scope>
    <source>
        <strain evidence="3 6">WF_348</strain>
    </source>
</reference>
<dbReference type="Proteomes" id="UP000254737">
    <property type="component" value="Unassembled WGS sequence"/>
</dbReference>